<feature type="region of interest" description="Disordered" evidence="1">
    <location>
        <begin position="95"/>
        <end position="114"/>
    </location>
</feature>
<dbReference type="AlphaFoldDB" id="A0A2R6R408"/>
<name>A0A2R6R408_9APHY</name>
<dbReference type="Proteomes" id="UP000186601">
    <property type="component" value="Unassembled WGS sequence"/>
</dbReference>
<sequence>QLTRSKTGQLPEPLSSVPLPLVSPTVASMINTARNAMDIIQVANILANPTGNQLSTLRPGTPPLMPATILTGASTPATPAKAFIDKGKGRGFVEPCTPTGQSSLPSPSSTPSTNLSSLPMLPMTFLSFVLSSPLSPCAAPTLLHGPWSPCLPMASTLTTSTTATSSVASSPSTMFTSPGSWLPSLTLMTPTTASSSIASSPSSSTLPASPATQTYWEEKMYSLRQKLITSPKRVGTYLDDPTLDVKTLFEWVHFNKSSVLCTADVAANYKAAVKEFTKGGSEGDPPLPPVAAILCGVYKIDEQAFYMGPDGNWNLYKDFGDFVQSKATCLLGPSAEDLFKDNYKILNRNIQELVEMGGSGDQRKLRGIYTNSVQGPLLKLHHVLFTELDEDEQQNLEDQELYSDNNVKKKQAKIAIKKMFNKYKVLPLPAFDLVGNPIQPSRYEAVLKGADVQVHSFTSQCCTGQLGIQRIGADTLRPRYYPNTQHNPSGLCCSHRSR</sequence>
<dbReference type="OrthoDB" id="2804425at2759"/>
<dbReference type="EMBL" id="MLYV02000281">
    <property type="protein sequence ID" value="PSS20725.1"/>
    <property type="molecule type" value="Genomic_DNA"/>
</dbReference>
<accession>A0A2R6R408</accession>
<evidence type="ECO:0000256" key="1">
    <source>
        <dbReference type="SAM" id="MobiDB-lite"/>
    </source>
</evidence>
<keyword evidence="3" id="KW-1185">Reference proteome</keyword>
<feature type="compositionally biased region" description="Low complexity" evidence="1">
    <location>
        <begin position="97"/>
        <end position="114"/>
    </location>
</feature>
<comment type="caution">
    <text evidence="2">The sequence shown here is derived from an EMBL/GenBank/DDBJ whole genome shotgun (WGS) entry which is preliminary data.</text>
</comment>
<gene>
    <name evidence="2" type="ORF">PHLCEN_2v3102</name>
</gene>
<feature type="non-terminal residue" evidence="2">
    <location>
        <position position="1"/>
    </location>
</feature>
<evidence type="ECO:0000313" key="2">
    <source>
        <dbReference type="EMBL" id="PSS20725.1"/>
    </source>
</evidence>
<organism evidence="2 3">
    <name type="scientific">Hermanssonia centrifuga</name>
    <dbReference type="NCBI Taxonomy" id="98765"/>
    <lineage>
        <taxon>Eukaryota</taxon>
        <taxon>Fungi</taxon>
        <taxon>Dikarya</taxon>
        <taxon>Basidiomycota</taxon>
        <taxon>Agaricomycotina</taxon>
        <taxon>Agaricomycetes</taxon>
        <taxon>Polyporales</taxon>
        <taxon>Meruliaceae</taxon>
        <taxon>Hermanssonia</taxon>
    </lineage>
</organism>
<protein>
    <submittedName>
        <fullName evidence="2">Uncharacterized protein</fullName>
    </submittedName>
</protein>
<evidence type="ECO:0000313" key="3">
    <source>
        <dbReference type="Proteomes" id="UP000186601"/>
    </source>
</evidence>
<reference evidence="2 3" key="1">
    <citation type="submission" date="2018-02" db="EMBL/GenBank/DDBJ databases">
        <title>Genome sequence of the basidiomycete white-rot fungus Phlebia centrifuga.</title>
        <authorList>
            <person name="Granchi Z."/>
            <person name="Peng M."/>
            <person name="de Vries R.P."/>
            <person name="Hilden K."/>
            <person name="Makela M.R."/>
            <person name="Grigoriev I."/>
            <person name="Riley R."/>
        </authorList>
    </citation>
    <scope>NUCLEOTIDE SEQUENCE [LARGE SCALE GENOMIC DNA]</scope>
    <source>
        <strain evidence="2 3">FBCC195</strain>
    </source>
</reference>
<proteinExistence type="predicted"/>